<evidence type="ECO:0000256" key="3">
    <source>
        <dbReference type="ARBA" id="ARBA00022490"/>
    </source>
</evidence>
<dbReference type="EMBL" id="QVLU01000002">
    <property type="protein sequence ID" value="RGE73902.1"/>
    <property type="molecule type" value="Genomic_DNA"/>
</dbReference>
<evidence type="ECO:0000256" key="8">
    <source>
        <dbReference type="ARBA" id="ARBA00023163"/>
    </source>
</evidence>
<dbReference type="Gene3D" id="1.10.10.60">
    <property type="entry name" value="Homeodomain-like"/>
    <property type="match status" value="2"/>
</dbReference>
<feature type="domain" description="HTH araC/xylS-type" evidence="11">
    <location>
        <begin position="143"/>
        <end position="241"/>
    </location>
</feature>
<dbReference type="Pfam" id="PF12833">
    <property type="entry name" value="HTH_18"/>
    <property type="match status" value="1"/>
</dbReference>
<dbReference type="EMBL" id="QVLV01000002">
    <property type="protein sequence ID" value="RGE64125.1"/>
    <property type="molecule type" value="Genomic_DNA"/>
</dbReference>
<dbReference type="PANTHER" id="PTHR42713:SF3">
    <property type="entry name" value="TRANSCRIPTIONAL REGULATORY PROTEIN HPTR"/>
    <property type="match status" value="1"/>
</dbReference>
<dbReference type="SMART" id="SM00448">
    <property type="entry name" value="REC"/>
    <property type="match status" value="1"/>
</dbReference>
<dbReference type="Gene3D" id="3.40.50.2300">
    <property type="match status" value="1"/>
</dbReference>
<keyword evidence="5" id="KW-0902">Two-component regulatory system</keyword>
<evidence type="ECO:0000256" key="1">
    <source>
        <dbReference type="ARBA" id="ARBA00004496"/>
    </source>
</evidence>
<dbReference type="PROSITE" id="PS01124">
    <property type="entry name" value="HTH_ARAC_FAMILY_2"/>
    <property type="match status" value="1"/>
</dbReference>
<dbReference type="SUPFAM" id="SSF52172">
    <property type="entry name" value="CheY-like"/>
    <property type="match status" value="1"/>
</dbReference>
<dbReference type="SMART" id="SM00342">
    <property type="entry name" value="HTH_ARAC"/>
    <property type="match status" value="1"/>
</dbReference>
<comment type="caution">
    <text evidence="13">The sequence shown here is derived from an EMBL/GenBank/DDBJ whole genome shotgun (WGS) entry which is preliminary data.</text>
</comment>
<accession>A0A3E3IAM4</accession>
<evidence type="ECO:0000256" key="5">
    <source>
        <dbReference type="ARBA" id="ARBA00023012"/>
    </source>
</evidence>
<dbReference type="GO" id="GO:0003700">
    <property type="term" value="F:DNA-binding transcription factor activity"/>
    <property type="evidence" value="ECO:0007669"/>
    <property type="project" value="InterPro"/>
</dbReference>
<keyword evidence="8" id="KW-0804">Transcription</keyword>
<dbReference type="InterPro" id="IPR011006">
    <property type="entry name" value="CheY-like_superfamily"/>
</dbReference>
<comment type="function">
    <text evidence="9">May play the central regulatory role in sporulation. It may be an element of the effector pathway responsible for the activation of sporulation genes in response to nutritional stress. Spo0A may act in concert with spo0H (a sigma factor) to control the expression of some genes that are critical to the sporulation process.</text>
</comment>
<keyword evidence="4 10" id="KW-0597">Phosphoprotein</keyword>
<dbReference type="GO" id="GO:0043565">
    <property type="term" value="F:sequence-specific DNA binding"/>
    <property type="evidence" value="ECO:0007669"/>
    <property type="project" value="InterPro"/>
</dbReference>
<keyword evidence="3" id="KW-0963">Cytoplasm</keyword>
<dbReference type="GO" id="GO:0000160">
    <property type="term" value="P:phosphorelay signal transduction system"/>
    <property type="evidence" value="ECO:0007669"/>
    <property type="project" value="UniProtKB-KW"/>
</dbReference>
<evidence type="ECO:0000256" key="6">
    <source>
        <dbReference type="ARBA" id="ARBA00023015"/>
    </source>
</evidence>
<dbReference type="GeneID" id="97985948"/>
<dbReference type="AlphaFoldDB" id="A0A3E3IAM4"/>
<keyword evidence="15" id="KW-1185">Reference proteome</keyword>
<dbReference type="PANTHER" id="PTHR42713">
    <property type="entry name" value="HISTIDINE KINASE-RELATED"/>
    <property type="match status" value="1"/>
</dbReference>
<evidence type="ECO:0000256" key="10">
    <source>
        <dbReference type="PROSITE-ProRule" id="PRU00169"/>
    </source>
</evidence>
<evidence type="ECO:0000313" key="15">
    <source>
        <dbReference type="Proteomes" id="UP000260812"/>
    </source>
</evidence>
<dbReference type="InterPro" id="IPR018060">
    <property type="entry name" value="HTH_AraC"/>
</dbReference>
<keyword evidence="6" id="KW-0805">Transcription regulation</keyword>
<evidence type="ECO:0000256" key="4">
    <source>
        <dbReference type="ARBA" id="ARBA00022553"/>
    </source>
</evidence>
<keyword evidence="7" id="KW-0238">DNA-binding</keyword>
<evidence type="ECO:0000313" key="14">
    <source>
        <dbReference type="EMBL" id="RGE73902.1"/>
    </source>
</evidence>
<dbReference type="InterPro" id="IPR051552">
    <property type="entry name" value="HptR"/>
</dbReference>
<proteinExistence type="predicted"/>
<evidence type="ECO:0000256" key="9">
    <source>
        <dbReference type="ARBA" id="ARBA00024867"/>
    </source>
</evidence>
<feature type="domain" description="Response regulatory" evidence="12">
    <location>
        <begin position="6"/>
        <end position="123"/>
    </location>
</feature>
<evidence type="ECO:0000256" key="2">
    <source>
        <dbReference type="ARBA" id="ARBA00018672"/>
    </source>
</evidence>
<comment type="subcellular location">
    <subcellularLocation>
        <location evidence="1">Cytoplasm</location>
    </subcellularLocation>
</comment>
<evidence type="ECO:0000313" key="13">
    <source>
        <dbReference type="EMBL" id="RGE64125.1"/>
    </source>
</evidence>
<organism evidence="13 15">
    <name type="scientific">Eisenbergiella massiliensis</name>
    <dbReference type="NCBI Taxonomy" id="1720294"/>
    <lineage>
        <taxon>Bacteria</taxon>
        <taxon>Bacillati</taxon>
        <taxon>Bacillota</taxon>
        <taxon>Clostridia</taxon>
        <taxon>Lachnospirales</taxon>
        <taxon>Lachnospiraceae</taxon>
        <taxon>Eisenbergiella</taxon>
    </lineage>
</organism>
<evidence type="ECO:0000256" key="7">
    <source>
        <dbReference type="ARBA" id="ARBA00023125"/>
    </source>
</evidence>
<dbReference type="SUPFAM" id="SSF46689">
    <property type="entry name" value="Homeodomain-like"/>
    <property type="match status" value="2"/>
</dbReference>
<dbReference type="InterPro" id="IPR001789">
    <property type="entry name" value="Sig_transdc_resp-reg_receiver"/>
</dbReference>
<name>A0A3E3IAM4_9FIRM</name>
<dbReference type="InterPro" id="IPR009057">
    <property type="entry name" value="Homeodomain-like_sf"/>
</dbReference>
<dbReference type="Proteomes" id="UP000260812">
    <property type="component" value="Unassembled WGS sequence"/>
</dbReference>
<evidence type="ECO:0000313" key="16">
    <source>
        <dbReference type="Proteomes" id="UP000261166"/>
    </source>
</evidence>
<dbReference type="PROSITE" id="PS50110">
    <property type="entry name" value="RESPONSE_REGULATORY"/>
    <property type="match status" value="1"/>
</dbReference>
<dbReference type="RefSeq" id="WP_117530511.1">
    <property type="nucleotide sequence ID" value="NZ_JBKUNB010000022.1"/>
</dbReference>
<protein>
    <recommendedName>
        <fullName evidence="2">Stage 0 sporulation protein A homolog</fullName>
    </recommendedName>
</protein>
<dbReference type="Pfam" id="PF00072">
    <property type="entry name" value="Response_reg"/>
    <property type="match status" value="1"/>
</dbReference>
<gene>
    <name evidence="14" type="ORF">DWY69_02075</name>
    <name evidence="13" type="ORF">DXC51_03360</name>
</gene>
<dbReference type="Proteomes" id="UP000261166">
    <property type="component" value="Unassembled WGS sequence"/>
</dbReference>
<dbReference type="CDD" id="cd17536">
    <property type="entry name" value="REC_YesN-like"/>
    <property type="match status" value="1"/>
</dbReference>
<sequence>MGNSLKVMLVDDEVTILEGFKRLFDWKAYGCEIVCEAYDGVMAVNLAKTYKPDIIIMDINIPVMSGLDALRMIRSHNENCACIIVSGYDEFEYCREALRLQITDYILKPVDFREFGKVIDAVKLKLIREKQPAAEEKDNKPVFQLAAYLQQHLSEDITLQSLADEFHMNPSYISQLFKNELGMKYHDYLTRLRIDKAKTLLAATRKSICEISGEAGFHDYRVFTKVFKSMEGESPSAYRNRFL</sequence>
<reference evidence="13 16" key="1">
    <citation type="submission" date="2018-08" db="EMBL/GenBank/DDBJ databases">
        <title>A genome reference for cultivated species of the human gut microbiota.</title>
        <authorList>
            <person name="Zou Y."/>
            <person name="Xue W."/>
            <person name="Luo G."/>
        </authorList>
    </citation>
    <scope>NUCLEOTIDE SEQUENCE [LARGE SCALE GENOMIC DNA]</scope>
    <source>
        <strain evidence="14 16">AF26-4BH</strain>
        <strain evidence="13">TF05-5AC</strain>
    </source>
</reference>
<evidence type="ECO:0000259" key="12">
    <source>
        <dbReference type="PROSITE" id="PS50110"/>
    </source>
</evidence>
<evidence type="ECO:0000259" key="11">
    <source>
        <dbReference type="PROSITE" id="PS01124"/>
    </source>
</evidence>
<dbReference type="OrthoDB" id="1769137at2"/>
<feature type="modified residue" description="4-aspartylphosphate" evidence="10">
    <location>
        <position position="58"/>
    </location>
</feature>
<dbReference type="GO" id="GO:0005737">
    <property type="term" value="C:cytoplasm"/>
    <property type="evidence" value="ECO:0007669"/>
    <property type="project" value="UniProtKB-SubCell"/>
</dbReference>